<reference evidence="2 3" key="1">
    <citation type="submission" date="2020-11" db="EMBL/GenBank/DDBJ databases">
        <title>Sequencing the genomes of 1000 actinobacteria strains.</title>
        <authorList>
            <person name="Klenk H.-P."/>
        </authorList>
    </citation>
    <scope>NUCLEOTIDE SEQUENCE [LARGE SCALE GENOMIC DNA]</scope>
    <source>
        <strain evidence="2 3">DSM 101692</strain>
    </source>
</reference>
<evidence type="ECO:0000313" key="3">
    <source>
        <dbReference type="Proteomes" id="UP000614915"/>
    </source>
</evidence>
<evidence type="ECO:0000313" key="2">
    <source>
        <dbReference type="EMBL" id="MBG6068176.1"/>
    </source>
</evidence>
<dbReference type="Proteomes" id="UP000614915">
    <property type="component" value="Unassembled WGS sequence"/>
</dbReference>
<dbReference type="EMBL" id="JADOTX010000001">
    <property type="protein sequence ID" value="MBG6068176.1"/>
    <property type="molecule type" value="Genomic_DNA"/>
</dbReference>
<sequence>MHTTITVPADPVVSGHHRWRIVAALAVTSTIALAAADMRSGTTTGRPSERESPRKARVAP</sequence>
<name>A0ABS0JMF4_9ACTN</name>
<keyword evidence="3" id="KW-1185">Reference proteome</keyword>
<gene>
    <name evidence="2" type="ORF">IW248_004463</name>
</gene>
<comment type="caution">
    <text evidence="2">The sequence shown here is derived from an EMBL/GenBank/DDBJ whole genome shotgun (WGS) entry which is preliminary data.</text>
</comment>
<organism evidence="2 3">
    <name type="scientific">Micromonospora ureilytica</name>
    <dbReference type="NCBI Taxonomy" id="709868"/>
    <lineage>
        <taxon>Bacteria</taxon>
        <taxon>Bacillati</taxon>
        <taxon>Actinomycetota</taxon>
        <taxon>Actinomycetes</taxon>
        <taxon>Micromonosporales</taxon>
        <taxon>Micromonosporaceae</taxon>
        <taxon>Micromonospora</taxon>
    </lineage>
</organism>
<protein>
    <submittedName>
        <fullName evidence="2">Uncharacterized protein</fullName>
    </submittedName>
</protein>
<evidence type="ECO:0000256" key="1">
    <source>
        <dbReference type="SAM" id="MobiDB-lite"/>
    </source>
</evidence>
<proteinExistence type="predicted"/>
<feature type="region of interest" description="Disordered" evidence="1">
    <location>
        <begin position="36"/>
        <end position="60"/>
    </location>
</feature>
<accession>A0ABS0JMF4</accession>